<protein>
    <submittedName>
        <fullName evidence="3">Uncharacterized protein</fullName>
    </submittedName>
</protein>
<dbReference type="Proteomes" id="UP000440578">
    <property type="component" value="Unassembled WGS sequence"/>
</dbReference>
<sequence length="333" mass="35671">MVSGAYPEQHYDLVVRPAAGPCGCGAGPPPPPPPRFAVPPPPADPAWAAAGEDLCDLLAPLQVCRARSGLTAVPDPQSTPSQSMLAALITTSLFLFIVLVAGTIFFCKHRRKLASLMVTSAADKRDEVSRALYDDLSRRPHHGAPTGLRSTGPHIEAVRLRPSQTYSDSDEDCHQPPSGDPEPEPEPGGVSGGRPEPRYVCSVPPAATGSRRRSARPRHHPALRRKDPYYYSDILERHETGRVEGDDDVAAVAYGAPRDERRPLACRLAPDPLPDLYGGRPGASRAPGNKLSSFRPAGSTDRTGADSEVYVNSSGRLRASYGGSGRNRRTHDT</sequence>
<dbReference type="EMBL" id="VIIS01000748">
    <property type="protein sequence ID" value="KAF0305504.1"/>
    <property type="molecule type" value="Genomic_DNA"/>
</dbReference>
<evidence type="ECO:0000313" key="3">
    <source>
        <dbReference type="EMBL" id="KAF0305504.1"/>
    </source>
</evidence>
<evidence type="ECO:0000313" key="4">
    <source>
        <dbReference type="Proteomes" id="UP000440578"/>
    </source>
</evidence>
<evidence type="ECO:0000256" key="2">
    <source>
        <dbReference type="SAM" id="Phobius"/>
    </source>
</evidence>
<reference evidence="3 4" key="1">
    <citation type="submission" date="2019-07" db="EMBL/GenBank/DDBJ databases">
        <title>Draft genome assembly of a fouling barnacle, Amphibalanus amphitrite (Darwin, 1854): The first reference genome for Thecostraca.</title>
        <authorList>
            <person name="Kim W."/>
        </authorList>
    </citation>
    <scope>NUCLEOTIDE SEQUENCE [LARGE SCALE GENOMIC DNA]</scope>
    <source>
        <strain evidence="3">SNU_AA5</strain>
        <tissue evidence="3">Soma without cirri and trophi</tissue>
    </source>
</reference>
<accession>A0A6A4WP45</accession>
<dbReference type="OrthoDB" id="6397985at2759"/>
<evidence type="ECO:0000256" key="1">
    <source>
        <dbReference type="SAM" id="MobiDB-lite"/>
    </source>
</evidence>
<proteinExistence type="predicted"/>
<feature type="region of interest" description="Disordered" evidence="1">
    <location>
        <begin position="272"/>
        <end position="333"/>
    </location>
</feature>
<organism evidence="3 4">
    <name type="scientific">Amphibalanus amphitrite</name>
    <name type="common">Striped barnacle</name>
    <name type="synonym">Balanus amphitrite</name>
    <dbReference type="NCBI Taxonomy" id="1232801"/>
    <lineage>
        <taxon>Eukaryota</taxon>
        <taxon>Metazoa</taxon>
        <taxon>Ecdysozoa</taxon>
        <taxon>Arthropoda</taxon>
        <taxon>Crustacea</taxon>
        <taxon>Multicrustacea</taxon>
        <taxon>Cirripedia</taxon>
        <taxon>Thoracica</taxon>
        <taxon>Thoracicalcarea</taxon>
        <taxon>Balanomorpha</taxon>
        <taxon>Balanoidea</taxon>
        <taxon>Balanidae</taxon>
        <taxon>Amphibalaninae</taxon>
        <taxon>Amphibalanus</taxon>
    </lineage>
</organism>
<comment type="caution">
    <text evidence="3">The sequence shown here is derived from an EMBL/GenBank/DDBJ whole genome shotgun (WGS) entry which is preliminary data.</text>
</comment>
<gene>
    <name evidence="3" type="ORF">FJT64_022881</name>
</gene>
<keyword evidence="2" id="KW-0812">Transmembrane</keyword>
<keyword evidence="2" id="KW-0472">Membrane</keyword>
<feature type="compositionally biased region" description="Basic residues" evidence="1">
    <location>
        <begin position="210"/>
        <end position="223"/>
    </location>
</feature>
<name>A0A6A4WP45_AMPAM</name>
<feature type="region of interest" description="Disordered" evidence="1">
    <location>
        <begin position="133"/>
        <end position="224"/>
    </location>
</feature>
<keyword evidence="2" id="KW-1133">Transmembrane helix</keyword>
<dbReference type="AlphaFoldDB" id="A0A6A4WP45"/>
<keyword evidence="4" id="KW-1185">Reference proteome</keyword>
<feature type="transmembrane region" description="Helical" evidence="2">
    <location>
        <begin position="84"/>
        <end position="107"/>
    </location>
</feature>